<dbReference type="Pfam" id="PF04967">
    <property type="entry name" value="HTH_10"/>
    <property type="match status" value="1"/>
</dbReference>
<dbReference type="HOGENOM" id="CLU_104910_1_0_2"/>
<evidence type="ECO:0000313" key="3">
    <source>
        <dbReference type="Proteomes" id="UP000001747"/>
    </source>
</evidence>
<dbReference type="PANTHER" id="PTHR34236">
    <property type="entry name" value="DIMETHYL SULFOXIDE REDUCTASE TRANSCRIPTIONAL ACTIVATOR"/>
    <property type="match status" value="1"/>
</dbReference>
<reference evidence="2 3" key="1">
    <citation type="journal article" date="2009" name="Proc. Natl. Acad. Sci. U.S.A.">
        <title>Biogeography of the Sulfolobus islandicus pan-genome.</title>
        <authorList>
            <person name="Reno M.L."/>
            <person name="Held N.L."/>
            <person name="Fields C.J."/>
            <person name="Burke P.V."/>
            <person name="Whitaker R.J."/>
        </authorList>
    </citation>
    <scope>NUCLEOTIDE SEQUENCE [LARGE SCALE GENOMIC DNA]</scope>
    <source>
        <strain evidence="3">L.S.2.15 / Lassen #1</strain>
    </source>
</reference>
<dbReference type="PANTHER" id="PTHR34236:SF1">
    <property type="entry name" value="DIMETHYL SULFOXIDE REDUCTASE TRANSCRIPTIONAL ACTIVATOR"/>
    <property type="match status" value="1"/>
</dbReference>
<organism evidence="2 3">
    <name type="scientific">Saccharolobus islandicus (strain L.S.2.15 / Lassen #1)</name>
    <name type="common">Sulfolobus islandicus</name>
    <dbReference type="NCBI Taxonomy" id="429572"/>
    <lineage>
        <taxon>Archaea</taxon>
        <taxon>Thermoproteota</taxon>
        <taxon>Thermoprotei</taxon>
        <taxon>Sulfolobales</taxon>
        <taxon>Sulfolobaceae</taxon>
        <taxon>Saccharolobus</taxon>
    </lineage>
</organism>
<protein>
    <submittedName>
        <fullName evidence="2">Bacterio-opsin activator HTH domain protein</fullName>
    </submittedName>
</protein>
<proteinExistence type="predicted"/>
<dbReference type="RefSeq" id="WP_012712972.1">
    <property type="nucleotide sequence ID" value="NC_012589.1"/>
</dbReference>
<evidence type="ECO:0000313" key="2">
    <source>
        <dbReference type="EMBL" id="ACP34546.1"/>
    </source>
</evidence>
<evidence type="ECO:0000259" key="1">
    <source>
        <dbReference type="Pfam" id="PF04967"/>
    </source>
</evidence>
<dbReference type="EMBL" id="CP001399">
    <property type="protein sequence ID" value="ACP34546.1"/>
    <property type="molecule type" value="Genomic_DNA"/>
</dbReference>
<feature type="domain" description="HTH bat-type" evidence="1">
    <location>
        <begin position="151"/>
        <end position="203"/>
    </location>
</feature>
<dbReference type="InterPro" id="IPR007050">
    <property type="entry name" value="HTH_bacterioopsin"/>
</dbReference>
<sequence>MNDRLLEITFSVEHENCWTNLVGKYIVKTLRFSVDTERNSIRSLIVVDKKYKDLMNKIKRNNSFIGYSSISLTNDNKKILFDFRKRYKNSVMDIINSVDGIILDGFKYDGKEYWRILLYESYINELREKLRSKGNVEFIGFHELNVTEDELTPYELKTLILAYKNGYFDFPRRIKSDKVSKLINISKSTFTYHLRSAESRIIKRYIDDLKFYNVINNISQQEEERKDS</sequence>
<dbReference type="OrthoDB" id="27447at2157"/>
<accession>C3ML21</accession>
<dbReference type="AlphaFoldDB" id="C3ML21"/>
<gene>
    <name evidence="2" type="ordered locus">LS215_0413</name>
</gene>
<dbReference type="KEGG" id="sis:LS215_0413"/>
<dbReference type="Proteomes" id="UP000001747">
    <property type="component" value="Chromosome"/>
</dbReference>
<dbReference type="GeneID" id="7798573"/>
<name>C3ML21_SACI2</name>